<dbReference type="Proteomes" id="UP001523369">
    <property type="component" value="Unassembled WGS sequence"/>
</dbReference>
<name>A0ABT1DW58_9ACTN</name>
<gene>
    <name evidence="2" type="ORF">M1L60_25110</name>
</gene>
<reference evidence="2 3" key="1">
    <citation type="submission" date="2022-06" db="EMBL/GenBank/DDBJ databases">
        <title>New Species of the Genus Actinoplanes, ActinopZanes ferrugineus.</title>
        <authorList>
            <person name="Ding P."/>
        </authorList>
    </citation>
    <scope>NUCLEOTIDE SEQUENCE [LARGE SCALE GENOMIC DNA]</scope>
    <source>
        <strain evidence="2 3">TRM88003</strain>
    </source>
</reference>
<accession>A0ABT1DW58</accession>
<feature type="chain" id="PRO_5045366617" evidence="1">
    <location>
        <begin position="24"/>
        <end position="376"/>
    </location>
</feature>
<evidence type="ECO:0000313" key="3">
    <source>
        <dbReference type="Proteomes" id="UP001523369"/>
    </source>
</evidence>
<keyword evidence="1" id="KW-0732">Signal</keyword>
<comment type="caution">
    <text evidence="2">The sequence shown here is derived from an EMBL/GenBank/DDBJ whole genome shotgun (WGS) entry which is preliminary data.</text>
</comment>
<dbReference type="RefSeq" id="WP_253239958.1">
    <property type="nucleotide sequence ID" value="NZ_JAMYJR010000027.1"/>
</dbReference>
<dbReference type="EMBL" id="JAMYJR010000027">
    <property type="protein sequence ID" value="MCO8273881.1"/>
    <property type="molecule type" value="Genomic_DNA"/>
</dbReference>
<organism evidence="2 3">
    <name type="scientific">Paractinoplanes aksuensis</name>
    <dbReference type="NCBI Taxonomy" id="2939490"/>
    <lineage>
        <taxon>Bacteria</taxon>
        <taxon>Bacillati</taxon>
        <taxon>Actinomycetota</taxon>
        <taxon>Actinomycetes</taxon>
        <taxon>Micromonosporales</taxon>
        <taxon>Micromonosporaceae</taxon>
        <taxon>Paractinoplanes</taxon>
    </lineage>
</organism>
<evidence type="ECO:0000256" key="1">
    <source>
        <dbReference type="SAM" id="SignalP"/>
    </source>
</evidence>
<feature type="signal peptide" evidence="1">
    <location>
        <begin position="1"/>
        <end position="23"/>
    </location>
</feature>
<proteinExistence type="predicted"/>
<sequence length="376" mass="38626">MSKSRRLPLVLAVVLTMSATAVAGWWAWGRPGPGDPAPPPPPSLATAEIVRQDMSTDVALSGVLGHGLTRPVKGGRPGIVTWLPASGATLKRGATLYRVDDQPVPVFYGSTPLFRPLDRLHIVGRDVRVVAENLEALGYEVGRRYRAGQRVRQTPPTPPGASAPPATYVEVRTGEDVLTAALVRAIGRWRVDAGLPASNVLGIGDVAVLRGAVRVASTTAQVGDEAEGLLMMVTTTGKVVTVEAEVAAATALKRGVKVRVRLPDDRTLPGKVSLVSTAVTDDPEGPAKLTVTITLDDPAAAARLDAAPVEVVFPGRTRGDVLAAPVGALVALAEGGYAVQVAGGGLVAVKTGLFAGGLVEVSGAGVAEGTRVVTTS</sequence>
<evidence type="ECO:0000313" key="2">
    <source>
        <dbReference type="EMBL" id="MCO8273881.1"/>
    </source>
</evidence>
<protein>
    <submittedName>
        <fullName evidence="2">HlyD family efflux transporter periplasmic adaptor subunit</fullName>
    </submittedName>
</protein>
<keyword evidence="3" id="KW-1185">Reference proteome</keyword>